<comment type="similarity">
    <text evidence="4 16 17">Belongs to the OadG family.</text>
</comment>
<accession>A0ABW4XJZ0</accession>
<evidence type="ECO:0000256" key="1">
    <source>
        <dbReference type="ARBA" id="ARBA00001959"/>
    </source>
</evidence>
<gene>
    <name evidence="16" type="primary">oadG</name>
    <name evidence="18" type="ORF">ACFSJ3_07775</name>
</gene>
<keyword evidence="10 16" id="KW-1133">Transmembrane helix</keyword>
<dbReference type="Pfam" id="PF04277">
    <property type="entry name" value="OAD_gamma"/>
    <property type="match status" value="1"/>
</dbReference>
<keyword evidence="8 16" id="KW-0812">Transmembrane</keyword>
<evidence type="ECO:0000256" key="9">
    <source>
        <dbReference type="ARBA" id="ARBA00022967"/>
    </source>
</evidence>
<comment type="catalytic activity">
    <reaction evidence="15 16 17">
        <text>oxaloacetate + 2 Na(+)(in) + H(+) = pyruvate + 2 Na(+)(out) + CO2</text>
        <dbReference type="Rhea" id="RHEA:57724"/>
        <dbReference type="ChEBI" id="CHEBI:15361"/>
        <dbReference type="ChEBI" id="CHEBI:15378"/>
        <dbReference type="ChEBI" id="CHEBI:16452"/>
        <dbReference type="ChEBI" id="CHEBI:16526"/>
        <dbReference type="ChEBI" id="CHEBI:29101"/>
        <dbReference type="EC" id="7.2.4.2"/>
    </reaction>
</comment>
<dbReference type="InterPro" id="IPR023424">
    <property type="entry name" value="OadG"/>
</dbReference>
<comment type="subunit">
    <text evidence="5 16">Heterotrimer of an alpha, a beta and a gamma subunit.</text>
</comment>
<name>A0ABW4XJZ0_9GAMM</name>
<evidence type="ECO:0000256" key="5">
    <source>
        <dbReference type="ARBA" id="ARBA00011869"/>
    </source>
</evidence>
<evidence type="ECO:0000256" key="8">
    <source>
        <dbReference type="ARBA" id="ARBA00022692"/>
    </source>
</evidence>
<comment type="cofactor">
    <cofactor evidence="1 16 17">
        <name>Na(+)</name>
        <dbReference type="ChEBI" id="CHEBI:29101"/>
    </cofactor>
</comment>
<keyword evidence="9 16" id="KW-1278">Translocase</keyword>
<keyword evidence="7 16" id="KW-1003">Cell membrane</keyword>
<evidence type="ECO:0000256" key="4">
    <source>
        <dbReference type="ARBA" id="ARBA00005844"/>
    </source>
</evidence>
<evidence type="ECO:0000256" key="12">
    <source>
        <dbReference type="ARBA" id="ARBA00023065"/>
    </source>
</evidence>
<feature type="transmembrane region" description="Helical" evidence="16 17">
    <location>
        <begin position="12"/>
        <end position="37"/>
    </location>
</feature>
<evidence type="ECO:0000256" key="7">
    <source>
        <dbReference type="ARBA" id="ARBA00022475"/>
    </source>
</evidence>
<evidence type="ECO:0000313" key="19">
    <source>
        <dbReference type="Proteomes" id="UP001597380"/>
    </source>
</evidence>
<dbReference type="HAMAP" id="MF_00404">
    <property type="entry name" value="OadG"/>
    <property type="match status" value="1"/>
</dbReference>
<evidence type="ECO:0000313" key="18">
    <source>
        <dbReference type="EMBL" id="MFD2095880.1"/>
    </source>
</evidence>
<evidence type="ECO:0000256" key="13">
    <source>
        <dbReference type="ARBA" id="ARBA00023136"/>
    </source>
</evidence>
<comment type="function">
    <text evidence="2 16 17">Catalyzes the decarboxylation of oxaloacetate coupled to Na(+) translocation.</text>
</comment>
<evidence type="ECO:0000256" key="16">
    <source>
        <dbReference type="HAMAP-Rule" id="MF_00404"/>
    </source>
</evidence>
<dbReference type="NCBIfam" id="NF003004">
    <property type="entry name" value="PRK03814.1"/>
    <property type="match status" value="1"/>
</dbReference>
<comment type="caution">
    <text evidence="18">The sequence shown here is derived from an EMBL/GenBank/DDBJ whole genome shotgun (WGS) entry which is preliminary data.</text>
</comment>
<reference evidence="19" key="1">
    <citation type="journal article" date="2019" name="Int. J. Syst. Evol. Microbiol.">
        <title>The Global Catalogue of Microorganisms (GCM) 10K type strain sequencing project: providing services to taxonomists for standard genome sequencing and annotation.</title>
        <authorList>
            <consortium name="The Broad Institute Genomics Platform"/>
            <consortium name="The Broad Institute Genome Sequencing Center for Infectious Disease"/>
            <person name="Wu L."/>
            <person name="Ma J."/>
        </authorList>
    </citation>
    <scope>NUCLEOTIDE SEQUENCE [LARGE SCALE GENOMIC DNA]</scope>
    <source>
        <strain evidence="19">CGMCC 1.10992</strain>
    </source>
</reference>
<dbReference type="EC" id="7.2.4.2" evidence="16"/>
<evidence type="ECO:0000256" key="15">
    <source>
        <dbReference type="ARBA" id="ARBA00048176"/>
    </source>
</evidence>
<keyword evidence="13 16" id="KW-0472">Membrane</keyword>
<dbReference type="InterPro" id="IPR005899">
    <property type="entry name" value="Na_pump_deCOase"/>
</dbReference>
<evidence type="ECO:0000256" key="6">
    <source>
        <dbReference type="ARBA" id="ARBA00022448"/>
    </source>
</evidence>
<keyword evidence="11 16" id="KW-0915">Sodium</keyword>
<dbReference type="EMBL" id="JBHUHT010000010">
    <property type="protein sequence ID" value="MFD2095880.1"/>
    <property type="molecule type" value="Genomic_DNA"/>
</dbReference>
<proteinExistence type="inferred from homology"/>
<keyword evidence="12 16" id="KW-0406">Ion transport</keyword>
<dbReference type="NCBIfam" id="TIGR01195">
    <property type="entry name" value="oadG_fam"/>
    <property type="match status" value="1"/>
</dbReference>
<evidence type="ECO:0000256" key="3">
    <source>
        <dbReference type="ARBA" id="ARBA00004162"/>
    </source>
</evidence>
<evidence type="ECO:0000256" key="2">
    <source>
        <dbReference type="ARBA" id="ARBA00003002"/>
    </source>
</evidence>
<evidence type="ECO:0000256" key="17">
    <source>
        <dbReference type="RuleBase" id="RU004278"/>
    </source>
</evidence>
<organism evidence="18 19">
    <name type="scientific">Corallincola platygyrae</name>
    <dbReference type="NCBI Taxonomy" id="1193278"/>
    <lineage>
        <taxon>Bacteria</taxon>
        <taxon>Pseudomonadati</taxon>
        <taxon>Pseudomonadota</taxon>
        <taxon>Gammaproteobacteria</taxon>
        <taxon>Alteromonadales</taxon>
        <taxon>Psychromonadaceae</taxon>
        <taxon>Corallincola</taxon>
    </lineage>
</organism>
<evidence type="ECO:0000256" key="11">
    <source>
        <dbReference type="ARBA" id="ARBA00023053"/>
    </source>
</evidence>
<comment type="subcellular location">
    <subcellularLocation>
        <location evidence="3 16 17">Cell membrane</location>
        <topology evidence="3 16 17">Single-pass membrane protein</topology>
    </subcellularLocation>
</comment>
<evidence type="ECO:0000256" key="10">
    <source>
        <dbReference type="ARBA" id="ARBA00022989"/>
    </source>
</evidence>
<dbReference type="RefSeq" id="WP_345340719.1">
    <property type="nucleotide sequence ID" value="NZ_BAABLI010000016.1"/>
</dbReference>
<dbReference type="Proteomes" id="UP001597380">
    <property type="component" value="Unassembled WGS sequence"/>
</dbReference>
<keyword evidence="6 16" id="KW-0813">Transport</keyword>
<keyword evidence="19" id="KW-1185">Reference proteome</keyword>
<keyword evidence="14 16" id="KW-0739">Sodium transport</keyword>
<sequence length="80" mass="8255">MTSISELLLDAASIMAVGMIFVFLFLSVLVVGVNLLARIAGGEEPEVATPKPTATAPGLSPSIVAAITAAVHKYRNSTKD</sequence>
<evidence type="ECO:0000256" key="14">
    <source>
        <dbReference type="ARBA" id="ARBA00023201"/>
    </source>
</evidence>
<protein>
    <recommendedName>
        <fullName evidence="16">Probable oxaloacetate decarboxylase gamma chain</fullName>
        <ecNumber evidence="16">7.2.4.2</ecNumber>
    </recommendedName>
</protein>